<comment type="caution">
    <text evidence="3">The sequence shown here is derived from an EMBL/GenBank/DDBJ whole genome shotgun (WGS) entry which is preliminary data.</text>
</comment>
<accession>A0A072PDU4</accession>
<dbReference type="HOGENOM" id="CLU_068279_1_0_1"/>
<dbReference type="Gene3D" id="3.30.710.10">
    <property type="entry name" value="Potassium Channel Kv1.1, Chain A"/>
    <property type="match status" value="1"/>
</dbReference>
<evidence type="ECO:0000313" key="3">
    <source>
        <dbReference type="EMBL" id="KEF53725.1"/>
    </source>
</evidence>
<dbReference type="Pfam" id="PF00651">
    <property type="entry name" value="BTB"/>
    <property type="match status" value="1"/>
</dbReference>
<dbReference type="AlphaFoldDB" id="A0A072PDU4"/>
<dbReference type="InterPro" id="IPR011333">
    <property type="entry name" value="SKP1/BTB/POZ_sf"/>
</dbReference>
<dbReference type="SUPFAM" id="SSF54695">
    <property type="entry name" value="POZ domain"/>
    <property type="match status" value="1"/>
</dbReference>
<proteinExistence type="predicted"/>
<feature type="domain" description="BTB" evidence="2">
    <location>
        <begin position="28"/>
        <end position="94"/>
    </location>
</feature>
<dbReference type="CDD" id="cd18186">
    <property type="entry name" value="BTB_POZ_ZBTB_KLHL-like"/>
    <property type="match status" value="1"/>
</dbReference>
<name>A0A072PDU4_9EURO</name>
<dbReference type="Proteomes" id="UP000027920">
    <property type="component" value="Unassembled WGS sequence"/>
</dbReference>
<evidence type="ECO:0000259" key="2">
    <source>
        <dbReference type="PROSITE" id="PS50097"/>
    </source>
</evidence>
<evidence type="ECO:0000313" key="4">
    <source>
        <dbReference type="Proteomes" id="UP000027920"/>
    </source>
</evidence>
<dbReference type="VEuPathDB" id="FungiDB:A1O9_10126"/>
<keyword evidence="4" id="KW-1185">Reference proteome</keyword>
<gene>
    <name evidence="3" type="ORF">A1O9_10126</name>
</gene>
<dbReference type="RefSeq" id="XP_013256315.1">
    <property type="nucleotide sequence ID" value="XM_013400861.1"/>
</dbReference>
<organism evidence="3 4">
    <name type="scientific">Exophiala aquamarina CBS 119918</name>
    <dbReference type="NCBI Taxonomy" id="1182545"/>
    <lineage>
        <taxon>Eukaryota</taxon>
        <taxon>Fungi</taxon>
        <taxon>Dikarya</taxon>
        <taxon>Ascomycota</taxon>
        <taxon>Pezizomycotina</taxon>
        <taxon>Eurotiomycetes</taxon>
        <taxon>Chaetothyriomycetidae</taxon>
        <taxon>Chaetothyriales</taxon>
        <taxon>Herpotrichiellaceae</taxon>
        <taxon>Exophiala</taxon>
    </lineage>
</organism>
<dbReference type="STRING" id="1182545.A0A072PDU4"/>
<dbReference type="OrthoDB" id="4141102at2759"/>
<reference evidence="3 4" key="1">
    <citation type="submission" date="2013-03" db="EMBL/GenBank/DDBJ databases">
        <title>The Genome Sequence of Exophiala aquamarina CBS 119918.</title>
        <authorList>
            <consortium name="The Broad Institute Genomics Platform"/>
            <person name="Cuomo C."/>
            <person name="de Hoog S."/>
            <person name="Gorbushina A."/>
            <person name="Walker B."/>
            <person name="Young S.K."/>
            <person name="Zeng Q."/>
            <person name="Gargeya S."/>
            <person name="Fitzgerald M."/>
            <person name="Haas B."/>
            <person name="Abouelleil A."/>
            <person name="Allen A.W."/>
            <person name="Alvarado L."/>
            <person name="Arachchi H.M."/>
            <person name="Berlin A.M."/>
            <person name="Chapman S.B."/>
            <person name="Gainer-Dewar J."/>
            <person name="Goldberg J."/>
            <person name="Griggs A."/>
            <person name="Gujja S."/>
            <person name="Hansen M."/>
            <person name="Howarth C."/>
            <person name="Imamovic A."/>
            <person name="Ireland A."/>
            <person name="Larimer J."/>
            <person name="McCowan C."/>
            <person name="Murphy C."/>
            <person name="Pearson M."/>
            <person name="Poon T.W."/>
            <person name="Priest M."/>
            <person name="Roberts A."/>
            <person name="Saif S."/>
            <person name="Shea T."/>
            <person name="Sisk P."/>
            <person name="Sykes S."/>
            <person name="Wortman J."/>
            <person name="Nusbaum C."/>
            <person name="Birren B."/>
        </authorList>
    </citation>
    <scope>NUCLEOTIDE SEQUENCE [LARGE SCALE GENOMIC DNA]</scope>
    <source>
        <strain evidence="3 4">CBS 119918</strain>
    </source>
</reference>
<sequence>MKANPHAKPTEDVDQPNEPSISPLLTRNTVKVLVGKRKIEYDIQRDLLTNSSPFFKACLTNGMKEKEENVIELSEDSSDGFSLLVEWIEYDRVSPVVGDKDTVLAMDAYVLADKYGMFNLQNGLIDRIQSYWFQARMPASHFMWILQNNVVEHCPLYKLGLDHFLWGMMLSPRRHREGKKGPEANARKRAKGISKLVALGTHHFTLRRRRRRPWEVEVDELLSMPGVAEKVTAAMRSASAEYLNPMQQAICAYHIHPADGKRSEDEANADSGGNLGVDALCASMAKFGVY</sequence>
<dbReference type="EMBL" id="AMGV01000012">
    <property type="protein sequence ID" value="KEF53725.1"/>
    <property type="molecule type" value="Genomic_DNA"/>
</dbReference>
<dbReference type="GeneID" id="25285031"/>
<dbReference type="InterPro" id="IPR000210">
    <property type="entry name" value="BTB/POZ_dom"/>
</dbReference>
<dbReference type="PROSITE" id="PS50097">
    <property type="entry name" value="BTB"/>
    <property type="match status" value="1"/>
</dbReference>
<feature type="region of interest" description="Disordered" evidence="1">
    <location>
        <begin position="1"/>
        <end position="22"/>
    </location>
</feature>
<protein>
    <recommendedName>
        <fullName evidence="2">BTB domain-containing protein</fullName>
    </recommendedName>
</protein>
<evidence type="ECO:0000256" key="1">
    <source>
        <dbReference type="SAM" id="MobiDB-lite"/>
    </source>
</evidence>